<keyword evidence="5" id="KW-1185">Reference proteome</keyword>
<organism evidence="4 5">
    <name type="scientific">Tersicoccus phoenicis</name>
    <dbReference type="NCBI Taxonomy" id="554083"/>
    <lineage>
        <taxon>Bacteria</taxon>
        <taxon>Bacillati</taxon>
        <taxon>Actinomycetota</taxon>
        <taxon>Actinomycetes</taxon>
        <taxon>Micrococcales</taxon>
        <taxon>Micrococcaceae</taxon>
        <taxon>Tersicoccus</taxon>
    </lineage>
</organism>
<proteinExistence type="predicted"/>
<evidence type="ECO:0000313" key="5">
    <source>
        <dbReference type="Proteomes" id="UP000187085"/>
    </source>
</evidence>
<feature type="region of interest" description="Disordered" evidence="1">
    <location>
        <begin position="1"/>
        <end position="33"/>
    </location>
</feature>
<evidence type="ECO:0008006" key="6">
    <source>
        <dbReference type="Google" id="ProtNLM"/>
    </source>
</evidence>
<feature type="domain" description="DUF3097" evidence="3">
    <location>
        <begin position="35"/>
        <end position="96"/>
    </location>
</feature>
<name>A0A1R1LES4_9MICC</name>
<evidence type="ECO:0000256" key="1">
    <source>
        <dbReference type="SAM" id="MobiDB-lite"/>
    </source>
</evidence>
<dbReference type="EMBL" id="MRDE01000024">
    <property type="protein sequence ID" value="OMH26036.1"/>
    <property type="molecule type" value="Genomic_DNA"/>
</dbReference>
<gene>
    <name evidence="4" type="ORF">BKD30_05550</name>
</gene>
<accession>A0A1R1LES4</accession>
<comment type="caution">
    <text evidence="4">The sequence shown here is derived from an EMBL/GenBank/DDBJ whole genome shotgun (WGS) entry which is preliminary data.</text>
</comment>
<evidence type="ECO:0000313" key="4">
    <source>
        <dbReference type="EMBL" id="OMH26036.1"/>
    </source>
</evidence>
<dbReference type="OrthoDB" id="3398606at2"/>
<sequence>MKPGGYVHNDWGPRELTTANTGRRSGRTRRDVPAVPARRGLVFEDATSGWVGELLRVERTAGMVVMVLEGRGGRTRTFPLGHGFLLEGRPVEIVDPATVRPSTAAPVAPARTASGSVRTAPSRARVARASRIWVEGKHDAELVEKVWGDDLREEGIVVEPLGGIDDLVDAIRDFAPGPQRRLGVLVDHLVPGSKESRIAQDALRLPGAARNVIVVGHPYVDVWQVIKPAVLGIDAWPVIARGQDWKTGILAGLGWPHAGQADVARGWQRLLGSVHTYTDLEPALLGRVEEVIDFLTVTG</sequence>
<dbReference type="Proteomes" id="UP000187085">
    <property type="component" value="Unassembled WGS sequence"/>
</dbReference>
<evidence type="ECO:0000259" key="2">
    <source>
        <dbReference type="Pfam" id="PF11296"/>
    </source>
</evidence>
<dbReference type="STRING" id="554083.BKD30_05550"/>
<dbReference type="AlphaFoldDB" id="A0A1R1LES4"/>
<protein>
    <recommendedName>
        <fullName evidence="6">DUF3097 domain-containing protein</fullName>
    </recommendedName>
</protein>
<dbReference type="InterPro" id="IPR021447">
    <property type="entry name" value="DUF3097_C"/>
</dbReference>
<dbReference type="Pfam" id="PF22845">
    <property type="entry name" value="DUF3097_N"/>
    <property type="match status" value="1"/>
</dbReference>
<reference evidence="4 5" key="1">
    <citation type="submission" date="2016-12" db="EMBL/GenBank/DDBJ databases">
        <title>Draft genome of Tersicoccus phoenicis 1P05MA.</title>
        <authorList>
            <person name="Nakajima Y."/>
            <person name="Yoshizawa S."/>
            <person name="Nakamura K."/>
            <person name="Ogura Y."/>
            <person name="Hayashi T."/>
            <person name="Kogure K."/>
        </authorList>
    </citation>
    <scope>NUCLEOTIDE SEQUENCE [LARGE SCALE GENOMIC DNA]</scope>
    <source>
        <strain evidence="4 5">1p05MA</strain>
    </source>
</reference>
<evidence type="ECO:0000259" key="3">
    <source>
        <dbReference type="Pfam" id="PF22845"/>
    </source>
</evidence>
<dbReference type="Pfam" id="PF11296">
    <property type="entry name" value="DUF3097_C"/>
    <property type="match status" value="1"/>
</dbReference>
<feature type="domain" description="DUF3097" evidence="2">
    <location>
        <begin position="130"/>
        <end position="296"/>
    </location>
</feature>
<dbReference type="InterPro" id="IPR053883">
    <property type="entry name" value="DUF3097_N"/>
</dbReference>